<gene>
    <name evidence="3 5" type="primary">menH</name>
    <name evidence="5" type="ORF">V2H45_19120</name>
</gene>
<reference evidence="5" key="1">
    <citation type="submission" date="2024-01" db="EMBL/GenBank/DDBJ databases">
        <title>Bank of Algae and Cyanobacteria of the Azores (BACA) strain genomes.</title>
        <authorList>
            <person name="Luz R."/>
            <person name="Cordeiro R."/>
            <person name="Fonseca A."/>
            <person name="Goncalves V."/>
        </authorList>
    </citation>
    <scope>NUCLEOTIDE SEQUENCE</scope>
    <source>
        <strain evidence="5">BACA0141</strain>
    </source>
</reference>
<keyword evidence="6" id="KW-1185">Reference proteome</keyword>
<sequence length="288" mass="32721">MERSLQVTNYIFHYYASGNSSHPAILFLHGFMGDRYEFKEVIARLCERFYCLAIDLPGHGETQVTGGDRNFEMMPTANGIVQFLEALNIGQCFLVGYSMGGRLALYLTLYFPQYFRKAVLESASPGLKTEMERIERLQSDRKLARELENGDLFSFLVRWYNQALFASTKAHPDFERMLAKRSQNSPTNLAKSLCNLSTGKQPSLWDKLQNNQIPLLLLAGELDRKFVALNTEMVYVSGSERTKENPVRLEIISNCGHNIHFENPAIFTPQVSDFLSRSSGEAFPYSLA</sequence>
<comment type="pathway">
    <text evidence="3">Cofactor biosynthesis; phylloquinone biosynthesis.</text>
</comment>
<dbReference type="InterPro" id="IPR000073">
    <property type="entry name" value="AB_hydrolase_1"/>
</dbReference>
<dbReference type="Pfam" id="PF00561">
    <property type="entry name" value="Abhydrolase_1"/>
    <property type="match status" value="1"/>
</dbReference>
<protein>
    <recommendedName>
        <fullName evidence="3">Putative 2-succinyl-6-hydroxy-2,4-cyclohexadiene-1-carboxylate synthase</fullName>
        <shortName evidence="3">SHCHC synthase</shortName>
        <ecNumber evidence="3">4.2.99.20</ecNumber>
    </recommendedName>
</protein>
<dbReference type="EMBL" id="JAZBJZ010000097">
    <property type="protein sequence ID" value="MEE3718860.1"/>
    <property type="molecule type" value="Genomic_DNA"/>
</dbReference>
<dbReference type="HAMAP" id="MF_01660">
    <property type="entry name" value="MenH"/>
    <property type="match status" value="1"/>
</dbReference>
<dbReference type="Proteomes" id="UP001333818">
    <property type="component" value="Unassembled WGS sequence"/>
</dbReference>
<keyword evidence="1" id="KW-0474">Menaquinone biosynthesis</keyword>
<comment type="pathway">
    <text evidence="3">Quinol/quinone metabolism; 1,4-dihydroxy-2-naphthoate biosynthesis; 1,4-dihydroxy-2-naphthoate from chorismate: step 3/7.</text>
</comment>
<evidence type="ECO:0000313" key="5">
    <source>
        <dbReference type="EMBL" id="MEE3718860.1"/>
    </source>
</evidence>
<accession>A0AAW9Q6I3</accession>
<dbReference type="GO" id="GO:0042372">
    <property type="term" value="P:phylloquinone biosynthetic process"/>
    <property type="evidence" value="ECO:0007669"/>
    <property type="project" value="UniProtKB-UniRule"/>
</dbReference>
<evidence type="ECO:0000256" key="1">
    <source>
        <dbReference type="ARBA" id="ARBA00022428"/>
    </source>
</evidence>
<comment type="subunit">
    <text evidence="3">Monomer.</text>
</comment>
<dbReference type="InterPro" id="IPR022485">
    <property type="entry name" value="SHCHC_synthase_MenH"/>
</dbReference>
<evidence type="ECO:0000256" key="2">
    <source>
        <dbReference type="ARBA" id="ARBA00023239"/>
    </source>
</evidence>
<comment type="caution">
    <text evidence="5">The sequence shown here is derived from an EMBL/GenBank/DDBJ whole genome shotgun (WGS) entry which is preliminary data.</text>
</comment>
<dbReference type="PANTHER" id="PTHR42916:SF1">
    <property type="entry name" value="PROTEIN PHYLLO, CHLOROPLASTIC"/>
    <property type="match status" value="1"/>
</dbReference>
<evidence type="ECO:0000313" key="6">
    <source>
        <dbReference type="Proteomes" id="UP001333818"/>
    </source>
</evidence>
<keyword evidence="2 3" id="KW-0456">Lyase</keyword>
<dbReference type="SUPFAM" id="SSF53474">
    <property type="entry name" value="alpha/beta-Hydrolases"/>
    <property type="match status" value="1"/>
</dbReference>
<dbReference type="EC" id="4.2.99.20" evidence="3"/>
<dbReference type="InterPro" id="IPR029058">
    <property type="entry name" value="AB_hydrolase_fold"/>
</dbReference>
<organism evidence="5 6">
    <name type="scientific">Tumidithrix elongata BACA0141</name>
    <dbReference type="NCBI Taxonomy" id="2716417"/>
    <lineage>
        <taxon>Bacteria</taxon>
        <taxon>Bacillati</taxon>
        <taxon>Cyanobacteriota</taxon>
        <taxon>Cyanophyceae</taxon>
        <taxon>Pseudanabaenales</taxon>
        <taxon>Pseudanabaenaceae</taxon>
        <taxon>Tumidithrix</taxon>
        <taxon>Tumidithrix elongata</taxon>
    </lineage>
</organism>
<dbReference type="GO" id="GO:0070205">
    <property type="term" value="F:2-succinyl-6-hydroxy-2,4-cyclohexadiene-1-carboxylate synthase activity"/>
    <property type="evidence" value="ECO:0007669"/>
    <property type="project" value="UniProtKB-UniRule"/>
</dbReference>
<comment type="catalytic activity">
    <reaction evidence="3">
        <text>5-enolpyruvoyl-6-hydroxy-2-succinyl-cyclohex-3-ene-1-carboxylate = (1R,6R)-6-hydroxy-2-succinyl-cyclohexa-2,4-diene-1-carboxylate + pyruvate</text>
        <dbReference type="Rhea" id="RHEA:25597"/>
        <dbReference type="ChEBI" id="CHEBI:15361"/>
        <dbReference type="ChEBI" id="CHEBI:58689"/>
        <dbReference type="ChEBI" id="CHEBI:58818"/>
        <dbReference type="EC" id="4.2.99.20"/>
    </reaction>
</comment>
<dbReference type="NCBIfam" id="TIGR03695">
    <property type="entry name" value="menH_SHCHC"/>
    <property type="match status" value="1"/>
</dbReference>
<comment type="similarity">
    <text evidence="3">Belongs to the AB hydrolase superfamily. MenH family.</text>
</comment>
<dbReference type="AlphaFoldDB" id="A0AAW9Q6I3"/>
<dbReference type="PANTHER" id="PTHR42916">
    <property type="entry name" value="2-SUCCINYL-5-ENOLPYRUVYL-6-HYDROXY-3-CYCLOHEXENE-1-CARBOXYLATE SYNTHASE"/>
    <property type="match status" value="1"/>
</dbReference>
<feature type="domain" description="AB hydrolase-1" evidence="4">
    <location>
        <begin position="23"/>
        <end position="264"/>
    </location>
</feature>
<evidence type="ECO:0000259" key="4">
    <source>
        <dbReference type="Pfam" id="PF00561"/>
    </source>
</evidence>
<name>A0AAW9Q6I3_9CYAN</name>
<dbReference type="RefSeq" id="WP_330485296.1">
    <property type="nucleotide sequence ID" value="NZ_JAZBJZ010000097.1"/>
</dbReference>
<dbReference type="PRINTS" id="PR00111">
    <property type="entry name" value="ABHYDROLASE"/>
</dbReference>
<proteinExistence type="inferred from homology"/>
<dbReference type="GO" id="GO:0009234">
    <property type="term" value="P:menaquinone biosynthetic process"/>
    <property type="evidence" value="ECO:0007669"/>
    <property type="project" value="UniProtKB-UniRule"/>
</dbReference>
<dbReference type="Gene3D" id="3.40.50.1820">
    <property type="entry name" value="alpha/beta hydrolase"/>
    <property type="match status" value="1"/>
</dbReference>
<evidence type="ECO:0000256" key="3">
    <source>
        <dbReference type="HAMAP-Rule" id="MF_01660"/>
    </source>
</evidence>
<comment type="function">
    <text evidence="3">Catalyzes a proton abstraction reaction that results in 2,5-elimination of pyruvate from 2-succinyl-5-enolpyruvyl-6-hydroxy-3-cyclohexene-1-carboxylate (SEPHCHC) and the formation of 2-succinyl-6-hydroxy-2,4-cyclohexadiene-1-carboxylate (SHCHC).</text>
</comment>